<gene>
    <name evidence="2" type="ORF">MNBD_ACTINO01-1112</name>
</gene>
<dbReference type="PANTHER" id="PTHR22603">
    <property type="entry name" value="CHOLINE/ETHANOALAMINE KINASE"/>
    <property type="match status" value="1"/>
</dbReference>
<organism evidence="2">
    <name type="scientific">hydrothermal vent metagenome</name>
    <dbReference type="NCBI Taxonomy" id="652676"/>
    <lineage>
        <taxon>unclassified sequences</taxon>
        <taxon>metagenomes</taxon>
        <taxon>ecological metagenomes</taxon>
    </lineage>
</organism>
<dbReference type="InterPro" id="IPR002575">
    <property type="entry name" value="Aminoglycoside_PTrfase"/>
</dbReference>
<feature type="domain" description="Aminoglycoside phosphotransferase" evidence="1">
    <location>
        <begin position="28"/>
        <end position="242"/>
    </location>
</feature>
<dbReference type="EMBL" id="UOEI01000610">
    <property type="protein sequence ID" value="VAW08524.1"/>
    <property type="molecule type" value="Genomic_DNA"/>
</dbReference>
<accession>A0A3B0TIP9</accession>
<dbReference type="PANTHER" id="PTHR22603:SF66">
    <property type="entry name" value="ETHANOLAMINE KINASE"/>
    <property type="match status" value="1"/>
</dbReference>
<dbReference type="CDD" id="cd05151">
    <property type="entry name" value="ChoK-like"/>
    <property type="match status" value="1"/>
</dbReference>
<sequence length="298" mass="33512">MVLPIDQDAFNDIIARVPEIVGAHEIHVRHLEGGLTNTNYLVEANGGQFVARIIGDNGPVLVRDRSTEEAAMRRAEAAGVAPEVVLFTQPEGHMVTRYLADTSPLTVEAFTSTEMIPRLAGRLRDVHALDPIKGTFNPYTDIRRWLEIIGVRGTPWPDRLGVLLERVERIERERTPVREVDFVLCHNDPYHLNFLDNGTTLWMIDWEYAGMGDRMYDLASIGYVLDQDGRDLLVESYFSGRNPRRRDGLDAMICVVVCWNVVWSLIQTHGGVAGFDYFEFAESLFDLLPTPENGVASG</sequence>
<dbReference type="AlphaFoldDB" id="A0A3B0TIP9"/>
<reference evidence="2" key="1">
    <citation type="submission" date="2018-06" db="EMBL/GenBank/DDBJ databases">
        <authorList>
            <person name="Zhirakovskaya E."/>
        </authorList>
    </citation>
    <scope>NUCLEOTIDE SEQUENCE</scope>
</reference>
<evidence type="ECO:0000313" key="2">
    <source>
        <dbReference type="EMBL" id="VAW08524.1"/>
    </source>
</evidence>
<dbReference type="Gene3D" id="3.30.200.20">
    <property type="entry name" value="Phosphorylase Kinase, domain 1"/>
    <property type="match status" value="1"/>
</dbReference>
<dbReference type="SUPFAM" id="SSF56112">
    <property type="entry name" value="Protein kinase-like (PK-like)"/>
    <property type="match status" value="1"/>
</dbReference>
<dbReference type="GO" id="GO:0005737">
    <property type="term" value="C:cytoplasm"/>
    <property type="evidence" value="ECO:0007669"/>
    <property type="project" value="TreeGrafter"/>
</dbReference>
<proteinExistence type="predicted"/>
<dbReference type="Pfam" id="PF01636">
    <property type="entry name" value="APH"/>
    <property type="match status" value="1"/>
</dbReference>
<evidence type="ECO:0000259" key="1">
    <source>
        <dbReference type="Pfam" id="PF01636"/>
    </source>
</evidence>
<dbReference type="GO" id="GO:0006646">
    <property type="term" value="P:phosphatidylethanolamine biosynthetic process"/>
    <property type="evidence" value="ECO:0007669"/>
    <property type="project" value="TreeGrafter"/>
</dbReference>
<protein>
    <recommendedName>
        <fullName evidence="1">Aminoglycoside phosphotransferase domain-containing protein</fullName>
    </recommendedName>
</protein>
<dbReference type="InterPro" id="IPR011009">
    <property type="entry name" value="Kinase-like_dom_sf"/>
</dbReference>
<name>A0A3B0TIP9_9ZZZZ</name>
<dbReference type="GO" id="GO:0004305">
    <property type="term" value="F:ethanolamine kinase activity"/>
    <property type="evidence" value="ECO:0007669"/>
    <property type="project" value="TreeGrafter"/>
</dbReference>
<dbReference type="Gene3D" id="3.90.1200.10">
    <property type="match status" value="1"/>
</dbReference>